<comment type="cofactor">
    <cofactor evidence="1">
        <name>Mg(2+)</name>
        <dbReference type="ChEBI" id="CHEBI:18420"/>
    </cofactor>
</comment>
<evidence type="ECO:0000256" key="7">
    <source>
        <dbReference type="ARBA" id="ARBA00022737"/>
    </source>
</evidence>
<dbReference type="PANTHER" id="PTHR11129">
    <property type="entry name" value="PROTEIN FARNESYLTRANSFERASE ALPHA SUBUNIT/RAB GERANYLGERANYL TRANSFERASE ALPHA SUBUNIT"/>
    <property type="match status" value="1"/>
</dbReference>
<dbReference type="OrthoDB" id="10255768at2759"/>
<dbReference type="GO" id="GO:0004660">
    <property type="term" value="F:protein farnesyltransferase activity"/>
    <property type="evidence" value="ECO:0007669"/>
    <property type="project" value="UniProtKB-EC"/>
</dbReference>
<name>A0A8H7SEJ5_9FUNG</name>
<evidence type="ECO:0000256" key="13">
    <source>
        <dbReference type="ARBA" id="ARBA00043219"/>
    </source>
</evidence>
<evidence type="ECO:0000256" key="12">
    <source>
        <dbReference type="ARBA" id="ARBA00043086"/>
    </source>
</evidence>
<evidence type="ECO:0000256" key="3">
    <source>
        <dbReference type="ARBA" id="ARBA00012700"/>
    </source>
</evidence>
<accession>A0A8H7SEJ5</accession>
<dbReference type="EMBL" id="JAEPRB010000004">
    <property type="protein sequence ID" value="KAG2227852.1"/>
    <property type="molecule type" value="Genomic_DNA"/>
</dbReference>
<dbReference type="AlphaFoldDB" id="A0A8H7SEJ5"/>
<comment type="similarity">
    <text evidence="2">Belongs to the protein prenyltransferase subunit alpha family.</text>
</comment>
<dbReference type="SUPFAM" id="SSF48439">
    <property type="entry name" value="Protein prenylyltransferase"/>
    <property type="match status" value="1"/>
</dbReference>
<dbReference type="GO" id="GO:0004662">
    <property type="term" value="F:CAAX-protein geranylgeranyltransferase activity"/>
    <property type="evidence" value="ECO:0007669"/>
    <property type="project" value="UniProtKB-EC"/>
</dbReference>
<dbReference type="Proteomes" id="UP000646827">
    <property type="component" value="Unassembled WGS sequence"/>
</dbReference>
<evidence type="ECO:0000256" key="4">
    <source>
        <dbReference type="ARBA" id="ARBA00012702"/>
    </source>
</evidence>
<organism evidence="14 15">
    <name type="scientific">Circinella minor</name>
    <dbReference type="NCBI Taxonomy" id="1195481"/>
    <lineage>
        <taxon>Eukaryota</taxon>
        <taxon>Fungi</taxon>
        <taxon>Fungi incertae sedis</taxon>
        <taxon>Mucoromycota</taxon>
        <taxon>Mucoromycotina</taxon>
        <taxon>Mucoromycetes</taxon>
        <taxon>Mucorales</taxon>
        <taxon>Lichtheimiaceae</taxon>
        <taxon>Circinella</taxon>
    </lineage>
</organism>
<reference evidence="14 15" key="1">
    <citation type="submission" date="2020-12" db="EMBL/GenBank/DDBJ databases">
        <title>Metabolic potential, ecology and presence of endohyphal bacteria is reflected in genomic diversity of Mucoromycotina.</title>
        <authorList>
            <person name="Muszewska A."/>
            <person name="Okrasinska A."/>
            <person name="Steczkiewicz K."/>
            <person name="Drgas O."/>
            <person name="Orlowska M."/>
            <person name="Perlinska-Lenart U."/>
            <person name="Aleksandrzak-Piekarczyk T."/>
            <person name="Szatraj K."/>
            <person name="Zielenkiewicz U."/>
            <person name="Pilsyk S."/>
            <person name="Malc E."/>
            <person name="Mieczkowski P."/>
            <person name="Kruszewska J.S."/>
            <person name="Biernat P."/>
            <person name="Pawlowska J."/>
        </authorList>
    </citation>
    <scope>NUCLEOTIDE SEQUENCE [LARGE SCALE GENOMIC DNA]</scope>
    <source>
        <strain evidence="14 15">CBS 142.35</strain>
    </source>
</reference>
<keyword evidence="5" id="KW-0637">Prenyltransferase</keyword>
<evidence type="ECO:0000313" key="14">
    <source>
        <dbReference type="EMBL" id="KAG2227852.1"/>
    </source>
</evidence>
<evidence type="ECO:0000256" key="2">
    <source>
        <dbReference type="ARBA" id="ARBA00006734"/>
    </source>
</evidence>
<dbReference type="Gene3D" id="1.25.40.120">
    <property type="entry name" value="Protein prenylyltransferase"/>
    <property type="match status" value="1"/>
</dbReference>
<protein>
    <recommendedName>
        <fullName evidence="9">Protein farnesyltransferase/geranylgeranyltransferase type-1 subunit alpha</fullName>
        <ecNumber evidence="4">2.5.1.58</ecNumber>
        <ecNumber evidence="3">2.5.1.59</ecNumber>
    </recommendedName>
    <alternativeName>
        <fullName evidence="12">CAAX farnesyltransferase subunit alpha</fullName>
    </alternativeName>
    <alternativeName>
        <fullName evidence="11">FTase-alpha</fullName>
    </alternativeName>
    <alternativeName>
        <fullName evidence="10">Ras proteins prenyltransferase subunit alpha</fullName>
    </alternativeName>
    <alternativeName>
        <fullName evidence="13">Type I protein geranyl-geranyltransferase subunit alpha</fullName>
    </alternativeName>
</protein>
<evidence type="ECO:0000256" key="1">
    <source>
        <dbReference type="ARBA" id="ARBA00001946"/>
    </source>
</evidence>
<dbReference type="PROSITE" id="PS51147">
    <property type="entry name" value="PFTA"/>
    <property type="match status" value="5"/>
</dbReference>
<dbReference type="InterPro" id="IPR002088">
    <property type="entry name" value="Prenyl_trans_a"/>
</dbReference>
<evidence type="ECO:0000256" key="10">
    <source>
        <dbReference type="ARBA" id="ARBA00041392"/>
    </source>
</evidence>
<dbReference type="EC" id="2.5.1.58" evidence="4"/>
<keyword evidence="8" id="KW-0460">Magnesium</keyword>
<gene>
    <name evidence="14" type="ORF">INT45_002090</name>
</gene>
<dbReference type="EC" id="2.5.1.59" evidence="3"/>
<dbReference type="Pfam" id="PF01239">
    <property type="entry name" value="PPTA"/>
    <property type="match status" value="5"/>
</dbReference>
<keyword evidence="7" id="KW-0677">Repeat</keyword>
<evidence type="ECO:0000256" key="5">
    <source>
        <dbReference type="ARBA" id="ARBA00022602"/>
    </source>
</evidence>
<evidence type="ECO:0000256" key="6">
    <source>
        <dbReference type="ARBA" id="ARBA00022679"/>
    </source>
</evidence>
<keyword evidence="15" id="KW-1185">Reference proteome</keyword>
<evidence type="ECO:0000256" key="9">
    <source>
        <dbReference type="ARBA" id="ARBA00040965"/>
    </source>
</evidence>
<evidence type="ECO:0000313" key="15">
    <source>
        <dbReference type="Proteomes" id="UP000646827"/>
    </source>
</evidence>
<evidence type="ECO:0000256" key="11">
    <source>
        <dbReference type="ARBA" id="ARBA00042436"/>
    </source>
</evidence>
<evidence type="ECO:0000256" key="8">
    <source>
        <dbReference type="ARBA" id="ARBA00022842"/>
    </source>
</evidence>
<keyword evidence="6" id="KW-0808">Transferase</keyword>
<dbReference type="GO" id="GO:0005953">
    <property type="term" value="C:CAAX-protein geranylgeranyltransferase complex"/>
    <property type="evidence" value="ECO:0007669"/>
    <property type="project" value="TreeGrafter"/>
</dbReference>
<dbReference type="PANTHER" id="PTHR11129:SF1">
    <property type="entry name" value="PROTEIN FARNESYLTRANSFERASE_GERANYLGERANYLTRANSFERASE TYPE-1 SUBUNIT ALPHA"/>
    <property type="match status" value="1"/>
</dbReference>
<proteinExistence type="inferred from homology"/>
<sequence length="302" mass="35591">MSSLPYSQRPEWNDVVPVAQDDGPNPLVPIAYSSDYRDAMDYFRAVSRTEEKSQRVLDLLADIIDMNPAHYTVWQYRQEVLFSINADLNEEIKYIDEVASEQAKNYQVWHHRQVIVDRLDDGTKELDFINAILDEDSKNYHAWSYRQWVVSRFNLWDQEFQYTDDLLVFDIRNNSAWNHRHFVLFNRPQGASQEDIKNEIEFAKKKIQQAPNNSSGWTYLHGLLEASQEPLNQIESFLNELQEKEIHSPHLYSALIDVFEQNAKNNSEPIDPQALKLCDDLATNYDVIRRNYWVYRKAQLVA</sequence>
<dbReference type="GO" id="GO:0005965">
    <property type="term" value="C:protein farnesyltransferase complex"/>
    <property type="evidence" value="ECO:0007669"/>
    <property type="project" value="TreeGrafter"/>
</dbReference>
<comment type="caution">
    <text evidence="14">The sequence shown here is derived from an EMBL/GenBank/DDBJ whole genome shotgun (WGS) entry which is preliminary data.</text>
</comment>